<comment type="catalytic activity">
    <reaction evidence="14">
        <text>GMP + diphosphate = guanine + 5-phospho-alpha-D-ribose 1-diphosphate</text>
        <dbReference type="Rhea" id="RHEA:25424"/>
        <dbReference type="ChEBI" id="CHEBI:16235"/>
        <dbReference type="ChEBI" id="CHEBI:33019"/>
        <dbReference type="ChEBI" id="CHEBI:58017"/>
        <dbReference type="ChEBI" id="CHEBI:58115"/>
        <dbReference type="EC" id="2.4.2.8"/>
    </reaction>
    <physiologicalReaction direction="right-to-left" evidence="14">
        <dbReference type="Rhea" id="RHEA:25426"/>
    </physiologicalReaction>
</comment>
<comment type="pathway">
    <text evidence="4 16">Purine metabolism; IMP biosynthesis via salvage pathway; IMP from hypoxanthine: step 1/1.</text>
</comment>
<dbReference type="CDD" id="cd06223">
    <property type="entry name" value="PRTases_typeI"/>
    <property type="match status" value="1"/>
</dbReference>
<evidence type="ECO:0000256" key="9">
    <source>
        <dbReference type="ARBA" id="ARBA00022679"/>
    </source>
</evidence>
<dbReference type="GO" id="GO:0046100">
    <property type="term" value="P:hypoxanthine metabolic process"/>
    <property type="evidence" value="ECO:0007669"/>
    <property type="project" value="TreeGrafter"/>
</dbReference>
<evidence type="ECO:0000256" key="8">
    <source>
        <dbReference type="ARBA" id="ARBA00022676"/>
    </source>
</evidence>
<dbReference type="InterPro" id="IPR050408">
    <property type="entry name" value="HGPRT"/>
</dbReference>
<dbReference type="AlphaFoldDB" id="D6GR61"/>
<dbReference type="PANTHER" id="PTHR43340:SF1">
    <property type="entry name" value="HYPOXANTHINE PHOSPHORIBOSYLTRANSFERASE"/>
    <property type="match status" value="1"/>
</dbReference>
<keyword evidence="9 16" id="KW-0808">Transferase</keyword>
<keyword evidence="11 16" id="KW-0660">Purine salvage</keyword>
<evidence type="ECO:0000256" key="13">
    <source>
        <dbReference type="ARBA" id="ARBA00022842"/>
    </source>
</evidence>
<dbReference type="SUPFAM" id="SSF53271">
    <property type="entry name" value="PRTase-like"/>
    <property type="match status" value="1"/>
</dbReference>
<dbReference type="GO" id="GO:0000166">
    <property type="term" value="F:nucleotide binding"/>
    <property type="evidence" value="ECO:0007669"/>
    <property type="project" value="UniProtKB-KW"/>
</dbReference>
<dbReference type="PATRIC" id="fig|546269.5.peg.598"/>
<feature type="domain" description="Phosphoribosyltransferase" evidence="17">
    <location>
        <begin position="12"/>
        <end position="157"/>
    </location>
</feature>
<dbReference type="EMBL" id="CP002390">
    <property type="protein sequence ID" value="EFE28152.1"/>
    <property type="molecule type" value="Genomic_DNA"/>
</dbReference>
<dbReference type="Proteomes" id="UP000007468">
    <property type="component" value="Chromosome"/>
</dbReference>
<dbReference type="GO" id="GO:0004422">
    <property type="term" value="F:hypoxanthine phosphoribosyltransferase activity"/>
    <property type="evidence" value="ECO:0007669"/>
    <property type="project" value="InterPro"/>
</dbReference>
<keyword evidence="8 16" id="KW-0328">Glycosyltransferase</keyword>
<evidence type="ECO:0000256" key="15">
    <source>
        <dbReference type="ARBA" id="ARBA00049402"/>
    </source>
</evidence>
<dbReference type="GO" id="GO:0006166">
    <property type="term" value="P:purine ribonucleoside salvage"/>
    <property type="evidence" value="ECO:0007669"/>
    <property type="project" value="UniProtKB-KW"/>
</dbReference>
<evidence type="ECO:0000256" key="4">
    <source>
        <dbReference type="ARBA" id="ARBA00004669"/>
    </source>
</evidence>
<evidence type="ECO:0000256" key="12">
    <source>
        <dbReference type="ARBA" id="ARBA00022741"/>
    </source>
</evidence>
<comment type="similarity">
    <text evidence="6 16">Belongs to the purine/pyrimidine phosphoribosyltransferase family.</text>
</comment>
<evidence type="ECO:0000256" key="2">
    <source>
        <dbReference type="ARBA" id="ARBA00002049"/>
    </source>
</evidence>
<keyword evidence="19" id="KW-1185">Reference proteome</keyword>
<proteinExistence type="inferred from homology"/>
<keyword evidence="12 16" id="KW-0547">Nucleotide-binding</keyword>
<dbReference type="InterPro" id="IPR029057">
    <property type="entry name" value="PRTase-like"/>
</dbReference>
<dbReference type="KEGG" id="faa:HMPREF0389_00065"/>
<comment type="catalytic activity">
    <reaction evidence="15">
        <text>IMP + diphosphate = hypoxanthine + 5-phospho-alpha-D-ribose 1-diphosphate</text>
        <dbReference type="Rhea" id="RHEA:17973"/>
        <dbReference type="ChEBI" id="CHEBI:17368"/>
        <dbReference type="ChEBI" id="CHEBI:33019"/>
        <dbReference type="ChEBI" id="CHEBI:58017"/>
        <dbReference type="ChEBI" id="CHEBI:58053"/>
        <dbReference type="EC" id="2.4.2.8"/>
    </reaction>
    <physiologicalReaction direction="right-to-left" evidence="15">
        <dbReference type="Rhea" id="RHEA:17975"/>
    </physiologicalReaction>
</comment>
<dbReference type="GO" id="GO:0006178">
    <property type="term" value="P:guanine salvage"/>
    <property type="evidence" value="ECO:0007669"/>
    <property type="project" value="TreeGrafter"/>
</dbReference>
<comment type="subcellular location">
    <subcellularLocation>
        <location evidence="3 16">Cytoplasm</location>
    </subcellularLocation>
</comment>
<gene>
    <name evidence="18" type="primary">hpt</name>
    <name evidence="18" type="ordered locus">HMPREF0389_00065</name>
</gene>
<keyword evidence="7 16" id="KW-0963">Cytoplasm</keyword>
<evidence type="ECO:0000256" key="6">
    <source>
        <dbReference type="ARBA" id="ARBA00008391"/>
    </source>
</evidence>
<evidence type="ECO:0000313" key="18">
    <source>
        <dbReference type="EMBL" id="EFE28152.1"/>
    </source>
</evidence>
<dbReference type="NCBIfam" id="TIGR01203">
    <property type="entry name" value="HGPRTase"/>
    <property type="match status" value="1"/>
</dbReference>
<reference evidence="19" key="1">
    <citation type="submission" date="2010-12" db="EMBL/GenBank/DDBJ databases">
        <title>The genome sequence of Filifactor alocis strain ATCC 35896.</title>
        <authorList>
            <consortium name="The Broad Institute Genome Sequencing Platform"/>
            <person name="Ward D."/>
            <person name="Earl A."/>
            <person name="Feldgarden M."/>
            <person name="Young S.K."/>
            <person name="Gargeya S."/>
            <person name="Zeng Q."/>
            <person name="Alvarado L."/>
            <person name="Berlin A."/>
            <person name="Bochicchio J."/>
            <person name="Chapman S.B."/>
            <person name="Chen Z."/>
            <person name="Freedman E."/>
            <person name="Gellesch M."/>
            <person name="Goldberg J."/>
            <person name="Griggs A."/>
            <person name="Gujja S."/>
            <person name="Heilman E."/>
            <person name="Heiman D."/>
            <person name="Howarth C."/>
            <person name="Mehta T."/>
            <person name="Neiman D."/>
            <person name="Pearson M."/>
            <person name="Roberts A."/>
            <person name="Saif S."/>
            <person name="Shea T."/>
            <person name="Shenoy N."/>
            <person name="Sisk P."/>
            <person name="Stolte C."/>
            <person name="Sykes S."/>
            <person name="White J."/>
            <person name="Yandava C."/>
            <person name="Izard J."/>
            <person name="Blanton J.M."/>
            <person name="Baranova O.V."/>
            <person name="Tanner A.C."/>
            <person name="Dewhirst F.E."/>
            <person name="Haas B."/>
            <person name="Nusbaum C."/>
            <person name="Birren B."/>
        </authorList>
    </citation>
    <scope>NUCLEOTIDE SEQUENCE [LARGE SCALE GENOMIC DNA]</scope>
    <source>
        <strain evidence="19">ATCC 35896 / D40 B5</strain>
    </source>
</reference>
<evidence type="ECO:0000256" key="16">
    <source>
        <dbReference type="RuleBase" id="RU364099"/>
    </source>
</evidence>
<dbReference type="STRING" id="546269.HMPREF0389_00065"/>
<dbReference type="Gene3D" id="3.40.50.2020">
    <property type="match status" value="1"/>
</dbReference>
<name>D6GR61_FILAD</name>
<evidence type="ECO:0000256" key="5">
    <source>
        <dbReference type="ARBA" id="ARBA00004676"/>
    </source>
</evidence>
<sequence>MLEIGGILLTEEQIQEKVKELAKQVEKEFAGEELYVVGILKGACIFVSDLIRHIDLDVKIDFMSLSSYGMSLESSGVVKIIKDLDMDVEDKNVLIVEDIIDTGLTIDYLKNYLYARKCKKLKICTLLDKPEGRKCDVKADFTGFHLPDEFIIGYGIDCQESYRNLPYIAFVNQDK</sequence>
<dbReference type="GO" id="GO:0032263">
    <property type="term" value="P:GMP salvage"/>
    <property type="evidence" value="ECO:0007669"/>
    <property type="project" value="TreeGrafter"/>
</dbReference>
<evidence type="ECO:0000256" key="10">
    <source>
        <dbReference type="ARBA" id="ARBA00022723"/>
    </source>
</evidence>
<dbReference type="OrthoDB" id="9802824at2"/>
<comment type="function">
    <text evidence="2">Purine salvage pathway enzyme that catalyzes the transfer of the ribosyl-5-phosphate group from 5-phospho-alpha-D-ribose 1-diphosphate (PRPP) to the N9 position of the 6-oxopurines hypoxanthine and guanine to form the corresponding ribonucleotides IMP (inosine 5'-monophosphate) and GMP (guanosine 5'-monophosphate), with the release of PPi.</text>
</comment>
<comment type="cofactor">
    <cofactor evidence="1 16">
        <name>Mg(2+)</name>
        <dbReference type="ChEBI" id="CHEBI:18420"/>
    </cofactor>
</comment>
<evidence type="ECO:0000313" key="19">
    <source>
        <dbReference type="Proteomes" id="UP000007468"/>
    </source>
</evidence>
<dbReference type="GO" id="GO:0032264">
    <property type="term" value="P:IMP salvage"/>
    <property type="evidence" value="ECO:0007669"/>
    <property type="project" value="UniProtKB-UniPathway"/>
</dbReference>
<dbReference type="PANTHER" id="PTHR43340">
    <property type="entry name" value="HYPOXANTHINE-GUANINE PHOSPHORIBOSYLTRANSFERASE"/>
    <property type="match status" value="1"/>
</dbReference>
<evidence type="ECO:0000256" key="1">
    <source>
        <dbReference type="ARBA" id="ARBA00001946"/>
    </source>
</evidence>
<dbReference type="GO" id="GO:0005829">
    <property type="term" value="C:cytosol"/>
    <property type="evidence" value="ECO:0007669"/>
    <property type="project" value="TreeGrafter"/>
</dbReference>
<evidence type="ECO:0000256" key="3">
    <source>
        <dbReference type="ARBA" id="ARBA00004496"/>
    </source>
</evidence>
<protein>
    <recommendedName>
        <fullName evidence="16">Hypoxanthine phosphoribosyltransferase</fullName>
        <ecNumber evidence="16">2.4.2.8</ecNumber>
    </recommendedName>
</protein>
<dbReference type="Pfam" id="PF00156">
    <property type="entry name" value="Pribosyltran"/>
    <property type="match status" value="1"/>
</dbReference>
<dbReference type="GO" id="GO:0000287">
    <property type="term" value="F:magnesium ion binding"/>
    <property type="evidence" value="ECO:0007669"/>
    <property type="project" value="TreeGrafter"/>
</dbReference>
<dbReference type="InterPro" id="IPR000836">
    <property type="entry name" value="PRTase_dom"/>
</dbReference>
<dbReference type="FunFam" id="3.40.50.2020:FF:000006">
    <property type="entry name" value="Hypoxanthine phosphoribosyltransferase"/>
    <property type="match status" value="1"/>
</dbReference>
<dbReference type="eggNOG" id="COG0634">
    <property type="taxonomic scope" value="Bacteria"/>
</dbReference>
<dbReference type="RefSeq" id="WP_014262226.1">
    <property type="nucleotide sequence ID" value="NC_016630.1"/>
</dbReference>
<keyword evidence="13 16" id="KW-0460">Magnesium</keyword>
<dbReference type="EC" id="2.4.2.8" evidence="16"/>
<evidence type="ECO:0000256" key="14">
    <source>
        <dbReference type="ARBA" id="ARBA00048811"/>
    </source>
</evidence>
<accession>D6GR61</accession>
<evidence type="ECO:0000256" key="11">
    <source>
        <dbReference type="ARBA" id="ARBA00022726"/>
    </source>
</evidence>
<dbReference type="InterPro" id="IPR005904">
    <property type="entry name" value="Hxn_phspho_trans"/>
</dbReference>
<comment type="pathway">
    <text evidence="5">Purine metabolism; GMP biosynthesis via salvage pathway; GMP from guanine: step 1/1.</text>
</comment>
<evidence type="ECO:0000259" key="17">
    <source>
        <dbReference type="Pfam" id="PF00156"/>
    </source>
</evidence>
<dbReference type="UniPathway" id="UPA00591">
    <property type="reaction ID" value="UER00648"/>
</dbReference>
<evidence type="ECO:0000256" key="7">
    <source>
        <dbReference type="ARBA" id="ARBA00022490"/>
    </source>
</evidence>
<keyword evidence="10 16" id="KW-0479">Metal-binding</keyword>
<organism evidence="18 19">
    <name type="scientific">Filifactor alocis (strain ATCC 35896 / CCUG 47790 / D40 B5)</name>
    <name type="common">Fusobacterium alocis</name>
    <dbReference type="NCBI Taxonomy" id="546269"/>
    <lineage>
        <taxon>Bacteria</taxon>
        <taxon>Bacillati</taxon>
        <taxon>Bacillota</taxon>
        <taxon>Clostridia</taxon>
        <taxon>Peptostreptococcales</taxon>
        <taxon>Filifactoraceae</taxon>
        <taxon>Filifactor</taxon>
    </lineage>
</organism>
<dbReference type="GO" id="GO:0052657">
    <property type="term" value="F:guanine phosphoribosyltransferase activity"/>
    <property type="evidence" value="ECO:0007669"/>
    <property type="project" value="UniProtKB-ARBA"/>
</dbReference>